<evidence type="ECO:0000256" key="2">
    <source>
        <dbReference type="ARBA" id="ARBA00022692"/>
    </source>
</evidence>
<evidence type="ECO:0000256" key="5">
    <source>
        <dbReference type="SAM" id="MobiDB-lite"/>
    </source>
</evidence>
<feature type="transmembrane region" description="Helical" evidence="6">
    <location>
        <begin position="164"/>
        <end position="182"/>
    </location>
</feature>
<sequence length="486" mass="56358">MNTSEIILITSHNNNNNNSYQTNKLSYRTSIDYQYIVAIAYVFIQTTICSIGFILNIINFSIFICRKFSASAYILMTVLSLADAITLGVRIPQGCIFLPHLNHHATDAAIYIYMYSIYVETPVSNMTENISAWLTVALAIERYVSMKHWSLSKRYFTRKSTRQLIASICIIAFIFNIPYFAIQRVSLKYVDGVLQLHSDLTSFSRSTYYALYSWLRIVFVQIIPLCFLCVSNCLLFILVSHHNRRFTNDKIKNNTNRKENKLSKNIFNKSKLHKQQIQVDDASQDSCTDAINYYGEQKLMNDSNLQSIERNELGITEKMNNKNEVELTSRKNTHDNNNNNNNSNDNNNSSIETKRPTLKDRSKQRRQNAQTKLTILLIAVILLFLIGQVPQALAYVRVFTTLGVCSIDQIQTCVTYHLYRMITINLAQFAFASTFFLYLFLNRDFRETLRYTYCHLCQKCCKISETNQRLLRETKYLSEPPSNLQK</sequence>
<dbReference type="GO" id="GO:0016020">
    <property type="term" value="C:membrane"/>
    <property type="evidence" value="ECO:0007669"/>
    <property type="project" value="UniProtKB-SubCell"/>
</dbReference>
<dbReference type="PROSITE" id="PS50262">
    <property type="entry name" value="G_PROTEIN_RECEP_F1_2"/>
    <property type="match status" value="1"/>
</dbReference>
<evidence type="ECO:0000259" key="7">
    <source>
        <dbReference type="PROSITE" id="PS50262"/>
    </source>
</evidence>
<dbReference type="Gene3D" id="1.20.1070.10">
    <property type="entry name" value="Rhodopsin 7-helix transmembrane proteins"/>
    <property type="match status" value="2"/>
</dbReference>
<dbReference type="PANTHER" id="PTHR46641">
    <property type="entry name" value="FMRFAMIDE RECEPTOR-RELATED"/>
    <property type="match status" value="1"/>
</dbReference>
<evidence type="ECO:0000313" key="8">
    <source>
        <dbReference type="Proteomes" id="UP000050790"/>
    </source>
</evidence>
<dbReference type="InterPro" id="IPR052954">
    <property type="entry name" value="GPCR-Ligand_Int"/>
</dbReference>
<comment type="subcellular location">
    <subcellularLocation>
        <location evidence="1">Membrane</location>
    </subcellularLocation>
</comment>
<accession>A0AA84ZMM6</accession>
<dbReference type="SUPFAM" id="SSF81321">
    <property type="entry name" value="Family A G protein-coupled receptor-like"/>
    <property type="match status" value="1"/>
</dbReference>
<dbReference type="Proteomes" id="UP000050790">
    <property type="component" value="Unassembled WGS sequence"/>
</dbReference>
<evidence type="ECO:0000256" key="1">
    <source>
        <dbReference type="ARBA" id="ARBA00004370"/>
    </source>
</evidence>
<organism evidence="8 9">
    <name type="scientific">Schistosoma margrebowiei</name>
    <dbReference type="NCBI Taxonomy" id="48269"/>
    <lineage>
        <taxon>Eukaryota</taxon>
        <taxon>Metazoa</taxon>
        <taxon>Spiralia</taxon>
        <taxon>Lophotrochozoa</taxon>
        <taxon>Platyhelminthes</taxon>
        <taxon>Trematoda</taxon>
        <taxon>Digenea</taxon>
        <taxon>Strigeidida</taxon>
        <taxon>Schistosomatoidea</taxon>
        <taxon>Schistosomatidae</taxon>
        <taxon>Schistosoma</taxon>
    </lineage>
</organism>
<feature type="region of interest" description="Disordered" evidence="5">
    <location>
        <begin position="330"/>
        <end position="365"/>
    </location>
</feature>
<feature type="compositionally biased region" description="Low complexity" evidence="5">
    <location>
        <begin position="335"/>
        <end position="350"/>
    </location>
</feature>
<feature type="compositionally biased region" description="Basic and acidic residues" evidence="5">
    <location>
        <begin position="352"/>
        <end position="361"/>
    </location>
</feature>
<feature type="transmembrane region" description="Helical" evidence="6">
    <location>
        <begin position="373"/>
        <end position="398"/>
    </location>
</feature>
<evidence type="ECO:0000256" key="6">
    <source>
        <dbReference type="SAM" id="Phobius"/>
    </source>
</evidence>
<feature type="domain" description="G-protein coupled receptors family 1 profile" evidence="7">
    <location>
        <begin position="55"/>
        <end position="438"/>
    </location>
</feature>
<dbReference type="Pfam" id="PF00001">
    <property type="entry name" value="7tm_1"/>
    <property type="match status" value="1"/>
</dbReference>
<name>A0AA84ZMM6_9TREM</name>
<dbReference type="PANTHER" id="PTHR46641:SF2">
    <property type="entry name" value="FMRFAMIDE RECEPTOR"/>
    <property type="match status" value="1"/>
</dbReference>
<evidence type="ECO:0000256" key="3">
    <source>
        <dbReference type="ARBA" id="ARBA00022989"/>
    </source>
</evidence>
<feature type="transmembrane region" description="Helical" evidence="6">
    <location>
        <begin position="33"/>
        <end position="58"/>
    </location>
</feature>
<dbReference type="InterPro" id="IPR017452">
    <property type="entry name" value="GPCR_Rhodpsn_7TM"/>
</dbReference>
<keyword evidence="4 6" id="KW-0472">Membrane</keyword>
<dbReference type="GO" id="GO:0004930">
    <property type="term" value="F:G protein-coupled receptor activity"/>
    <property type="evidence" value="ECO:0007669"/>
    <property type="project" value="InterPro"/>
</dbReference>
<protein>
    <submittedName>
        <fullName evidence="9">G_PROTEIN_RECEP_F1_2 domain-containing protein</fullName>
    </submittedName>
</protein>
<dbReference type="WBParaSite" id="SMRG1_36110.2">
    <property type="protein sequence ID" value="SMRG1_36110.2"/>
    <property type="gene ID" value="SMRG1_36110"/>
</dbReference>
<evidence type="ECO:0000256" key="4">
    <source>
        <dbReference type="ARBA" id="ARBA00023136"/>
    </source>
</evidence>
<dbReference type="AlphaFoldDB" id="A0AA84ZMM6"/>
<dbReference type="CDD" id="cd14978">
    <property type="entry name" value="7tmA_FMRFamide_R-like"/>
    <property type="match status" value="1"/>
</dbReference>
<keyword evidence="3 6" id="KW-1133">Transmembrane helix</keyword>
<feature type="transmembrane region" description="Helical" evidence="6">
    <location>
        <begin position="214"/>
        <end position="239"/>
    </location>
</feature>
<reference evidence="9" key="1">
    <citation type="submission" date="2023-11" db="UniProtKB">
        <authorList>
            <consortium name="WormBaseParasite"/>
        </authorList>
    </citation>
    <scope>IDENTIFICATION</scope>
</reference>
<proteinExistence type="predicted"/>
<feature type="transmembrane region" description="Helical" evidence="6">
    <location>
        <begin position="418"/>
        <end position="441"/>
    </location>
</feature>
<dbReference type="InterPro" id="IPR000276">
    <property type="entry name" value="GPCR_Rhodpsn"/>
</dbReference>
<evidence type="ECO:0000313" key="9">
    <source>
        <dbReference type="WBParaSite" id="SMRG1_36110.2"/>
    </source>
</evidence>
<keyword evidence="2 6" id="KW-0812">Transmembrane</keyword>